<dbReference type="Gramene" id="LPERR03G15290.1">
    <property type="protein sequence ID" value="LPERR03G15290.1"/>
    <property type="gene ID" value="LPERR03G15290"/>
</dbReference>
<reference evidence="1 2" key="1">
    <citation type="submission" date="2012-08" db="EMBL/GenBank/DDBJ databases">
        <title>Oryza genome evolution.</title>
        <authorList>
            <person name="Wing R.A."/>
        </authorList>
    </citation>
    <scope>NUCLEOTIDE SEQUENCE</scope>
</reference>
<name>A0A0D9VU29_9ORYZ</name>
<evidence type="ECO:0000313" key="2">
    <source>
        <dbReference type="Proteomes" id="UP000032180"/>
    </source>
</evidence>
<protein>
    <submittedName>
        <fullName evidence="1">Uncharacterized protein</fullName>
    </submittedName>
</protein>
<sequence>MADDCFTQMPELDDVHRWLPSDVLSDIGITDTAEHRRLGVVDELAVRLIDVLGGRMPSGEKATSQCLPSSFHCPAKEIRDHHALADAGRPRAAAAPPPYLPAPAAPWQVMTYGPMNTMHLPRAFGMHQPRQMAPPAAACRSGGTGFFLPRNSTAKVAATVPPRHANHVARQRQCRAQRHGRRCYRAAAATAGR</sequence>
<proteinExistence type="predicted"/>
<dbReference type="Proteomes" id="UP000032180">
    <property type="component" value="Chromosome 3"/>
</dbReference>
<accession>A0A0D9VU29</accession>
<evidence type="ECO:0000313" key="1">
    <source>
        <dbReference type="EnsemblPlants" id="LPERR03G15290.1"/>
    </source>
</evidence>
<dbReference type="HOGENOM" id="CLU_101953_0_0_1"/>
<dbReference type="AlphaFoldDB" id="A0A0D9VU29"/>
<organism evidence="1 2">
    <name type="scientific">Leersia perrieri</name>
    <dbReference type="NCBI Taxonomy" id="77586"/>
    <lineage>
        <taxon>Eukaryota</taxon>
        <taxon>Viridiplantae</taxon>
        <taxon>Streptophyta</taxon>
        <taxon>Embryophyta</taxon>
        <taxon>Tracheophyta</taxon>
        <taxon>Spermatophyta</taxon>
        <taxon>Magnoliopsida</taxon>
        <taxon>Liliopsida</taxon>
        <taxon>Poales</taxon>
        <taxon>Poaceae</taxon>
        <taxon>BOP clade</taxon>
        <taxon>Oryzoideae</taxon>
        <taxon>Oryzeae</taxon>
        <taxon>Oryzinae</taxon>
        <taxon>Leersia</taxon>
    </lineage>
</organism>
<reference evidence="2" key="2">
    <citation type="submission" date="2013-12" db="EMBL/GenBank/DDBJ databases">
        <authorList>
            <person name="Yu Y."/>
            <person name="Lee S."/>
            <person name="de Baynast K."/>
            <person name="Wissotski M."/>
            <person name="Liu L."/>
            <person name="Talag J."/>
            <person name="Goicoechea J."/>
            <person name="Angelova A."/>
            <person name="Jetty R."/>
            <person name="Kudrna D."/>
            <person name="Golser W."/>
            <person name="Rivera L."/>
            <person name="Zhang J."/>
            <person name="Wing R."/>
        </authorList>
    </citation>
    <scope>NUCLEOTIDE SEQUENCE</scope>
</reference>
<dbReference type="EnsemblPlants" id="LPERR03G15290.1">
    <property type="protein sequence ID" value="LPERR03G15290.1"/>
    <property type="gene ID" value="LPERR03G15290"/>
</dbReference>
<keyword evidence="2" id="KW-1185">Reference proteome</keyword>
<reference evidence="1" key="3">
    <citation type="submission" date="2015-04" db="UniProtKB">
        <authorList>
            <consortium name="EnsemblPlants"/>
        </authorList>
    </citation>
    <scope>IDENTIFICATION</scope>
</reference>